<feature type="domain" description="F-box" evidence="7">
    <location>
        <begin position="13"/>
        <end position="59"/>
    </location>
</feature>
<dbReference type="GO" id="GO:0016491">
    <property type="term" value="F:oxidoreductase activity"/>
    <property type="evidence" value="ECO:0007669"/>
    <property type="project" value="UniProtKB-KW"/>
</dbReference>
<evidence type="ECO:0000259" key="7">
    <source>
        <dbReference type="PROSITE" id="PS50181"/>
    </source>
</evidence>
<evidence type="ECO:0000259" key="8">
    <source>
        <dbReference type="PROSITE" id="PS51184"/>
    </source>
</evidence>
<dbReference type="InterPro" id="IPR003347">
    <property type="entry name" value="JmjC_dom"/>
</dbReference>
<evidence type="ECO:0000256" key="5">
    <source>
        <dbReference type="ARBA" id="ARBA00023242"/>
    </source>
</evidence>
<dbReference type="Gene3D" id="2.60.120.650">
    <property type="entry name" value="Cupin"/>
    <property type="match status" value="1"/>
</dbReference>
<dbReference type="Gene3D" id="3.90.1200.10">
    <property type="match status" value="1"/>
</dbReference>
<dbReference type="InterPro" id="IPR036047">
    <property type="entry name" value="F-box-like_dom_sf"/>
</dbReference>
<accession>A0A8S1JC57</accession>
<dbReference type="OrthoDB" id="424465at2759"/>
<dbReference type="GO" id="GO:0046872">
    <property type="term" value="F:metal ion binding"/>
    <property type="evidence" value="ECO:0007669"/>
    <property type="project" value="UniProtKB-KW"/>
</dbReference>
<dbReference type="PROSITE" id="PS50181">
    <property type="entry name" value="FBOX"/>
    <property type="match status" value="1"/>
</dbReference>
<evidence type="ECO:0000256" key="4">
    <source>
        <dbReference type="ARBA" id="ARBA00023004"/>
    </source>
</evidence>
<dbReference type="SUPFAM" id="SSF81383">
    <property type="entry name" value="F-box domain"/>
    <property type="match status" value="1"/>
</dbReference>
<dbReference type="InterPro" id="IPR050910">
    <property type="entry name" value="JMJD6_ArgDemeth/LysHydrox"/>
</dbReference>
<gene>
    <name evidence="9" type="ORF">OSTQU699_LOCUS9911</name>
</gene>
<keyword evidence="3" id="KW-0560">Oxidoreductase</keyword>
<dbReference type="Proteomes" id="UP000708148">
    <property type="component" value="Unassembled WGS sequence"/>
</dbReference>
<dbReference type="AlphaFoldDB" id="A0A8S1JC57"/>
<organism evidence="9 10">
    <name type="scientific">Ostreobium quekettii</name>
    <dbReference type="NCBI Taxonomy" id="121088"/>
    <lineage>
        <taxon>Eukaryota</taxon>
        <taxon>Viridiplantae</taxon>
        <taxon>Chlorophyta</taxon>
        <taxon>core chlorophytes</taxon>
        <taxon>Ulvophyceae</taxon>
        <taxon>TCBD clade</taxon>
        <taxon>Bryopsidales</taxon>
        <taxon>Ostreobineae</taxon>
        <taxon>Ostreobiaceae</taxon>
        <taxon>Ostreobium</taxon>
    </lineage>
</organism>
<feature type="region of interest" description="Disordered" evidence="6">
    <location>
        <begin position="624"/>
        <end position="647"/>
    </location>
</feature>
<keyword evidence="4" id="KW-0408">Iron</keyword>
<comment type="caution">
    <text evidence="9">The sequence shown here is derived from an EMBL/GenBank/DDBJ whole genome shotgun (WGS) entry which is preliminary data.</text>
</comment>
<reference evidence="9" key="1">
    <citation type="submission" date="2020-12" db="EMBL/GenBank/DDBJ databases">
        <authorList>
            <person name="Iha C."/>
        </authorList>
    </citation>
    <scope>NUCLEOTIDE SEQUENCE</scope>
</reference>
<dbReference type="Pfam" id="PF01636">
    <property type="entry name" value="APH"/>
    <property type="match status" value="1"/>
</dbReference>
<dbReference type="InterPro" id="IPR001810">
    <property type="entry name" value="F-box_dom"/>
</dbReference>
<evidence type="ECO:0008006" key="11">
    <source>
        <dbReference type="Google" id="ProtNLM"/>
    </source>
</evidence>
<dbReference type="PANTHER" id="PTHR12480:SF35">
    <property type="entry name" value="TRANSCRIPTION FACTOR JUMONJI, JMJC DOMAIN-CONTAINING PROTEIN"/>
    <property type="match status" value="1"/>
</dbReference>
<dbReference type="Pfam" id="PF02373">
    <property type="entry name" value="JmjC"/>
    <property type="match status" value="1"/>
</dbReference>
<sequence length="941" mass="103201">MASGGPSARGLGLGSLAAVPDEALCRVLEFLGPRDVLAAACASKVMRLYCLEEALWLRLALDACPKEVRWAGSWRGTALQAWKSMGKEMLHEIQPRAIPHVKGFESNFLYNRWYRSNVDVRTFYPAQESVPRVNAAGMTAQEFHDKFDTTSKPVVLEGLLRGWPAMSWTIESLAKRHSNELFIVNVPGQSSKDMKLRDLADYLLGQHDEQPLYLFDSDFGVKTPDLLGDYSVPNVFADDLLSALGSARPPFRWLLIGPPRSGAPWHLDPTATSAWNALLKGHKRWALYPPGVIPPAVTFTADEDPSSQDVDFSGPTALQWFLEVLPTLSPEQLPVECVQRPGDVIFVPAGWWHCVLNLEVSIAVTQNFVSRANLPDAIRFMAKGPHAYYSTLYGEADGPSRDSGTGNDGARLPTVGCPWLGTFLKTLYTEIPACKELVWRSGCNELWCDYWFHVLTHICAEAQLPSPHEKDSFPLALKDDWVFRTGEYIVKIFGGKDPLESILRLTAEEHSYSRAESTQTAVQSCMPRLISSGLAPRRHTFPNSKASCPSLERNGKRHKADPHADLPYLVVSASEGSPLSRCFGALEFEQQVQVAVALGRVTATLHRMLSAPCCAALAKTEGSEGGGALSRRGPSASSNATGEGEGELSGMVAIGEGGLQFATEADLAEWMGTLLDGGARLWHAGKESRFWWASGKGAFSAYADHSSTIANHKSELFPVNVRWRSDVDESARLGDWYPFVAFLRWRRAAAAEEDWAARDMPPGLAAQVRDYLPDDPAELLGLGARRPGPRDRPPRWLHGDLTHDNVLVDSAIVRPGCPVKTSGLGAQVSTAGLEGPVQIIDFADAGHGDPLYDFVAVHISSLLCTDALTSAFLGAYDTSGDALSLWPDRRGLPLSYCAMCYMLLHEEDALERAMELRPELAEAGSLRQVQEGLWGVLDQWW</sequence>
<dbReference type="Pfam" id="PF12937">
    <property type="entry name" value="F-box-like"/>
    <property type="match status" value="1"/>
</dbReference>
<proteinExistence type="predicted"/>
<evidence type="ECO:0000256" key="1">
    <source>
        <dbReference type="ARBA" id="ARBA00004123"/>
    </source>
</evidence>
<dbReference type="InterPro" id="IPR011009">
    <property type="entry name" value="Kinase-like_dom_sf"/>
</dbReference>
<comment type="subcellular location">
    <subcellularLocation>
        <location evidence="1">Nucleus</location>
    </subcellularLocation>
</comment>
<protein>
    <recommendedName>
        <fullName evidence="11">JmjC domain-containing protein</fullName>
    </recommendedName>
</protein>
<dbReference type="EMBL" id="CAJHUC010002926">
    <property type="protein sequence ID" value="CAD7704556.1"/>
    <property type="molecule type" value="Genomic_DNA"/>
</dbReference>
<dbReference type="SMART" id="SM00558">
    <property type="entry name" value="JmjC"/>
    <property type="match status" value="1"/>
</dbReference>
<dbReference type="FunFam" id="2.60.120.650:FF:000045">
    <property type="entry name" value="F-box protein At1g78280"/>
    <property type="match status" value="1"/>
</dbReference>
<name>A0A8S1JC57_9CHLO</name>
<keyword evidence="5" id="KW-0539">Nucleus</keyword>
<keyword evidence="10" id="KW-1185">Reference proteome</keyword>
<dbReference type="InterPro" id="IPR002575">
    <property type="entry name" value="Aminoglycoside_PTrfase"/>
</dbReference>
<dbReference type="GO" id="GO:0005634">
    <property type="term" value="C:nucleus"/>
    <property type="evidence" value="ECO:0007669"/>
    <property type="project" value="UniProtKB-SubCell"/>
</dbReference>
<dbReference type="GO" id="GO:0005737">
    <property type="term" value="C:cytoplasm"/>
    <property type="evidence" value="ECO:0007669"/>
    <property type="project" value="TreeGrafter"/>
</dbReference>
<dbReference type="SUPFAM" id="SSF56112">
    <property type="entry name" value="Protein kinase-like (PK-like)"/>
    <property type="match status" value="1"/>
</dbReference>
<evidence type="ECO:0000313" key="10">
    <source>
        <dbReference type="Proteomes" id="UP000708148"/>
    </source>
</evidence>
<dbReference type="PANTHER" id="PTHR12480">
    <property type="entry name" value="ARGININE DEMETHYLASE AND LYSYL-HYDROXYLASE JMJD"/>
    <property type="match status" value="1"/>
</dbReference>
<keyword evidence="2" id="KW-0479">Metal-binding</keyword>
<evidence type="ECO:0000256" key="3">
    <source>
        <dbReference type="ARBA" id="ARBA00023002"/>
    </source>
</evidence>
<feature type="domain" description="JmjC" evidence="8">
    <location>
        <begin position="221"/>
        <end position="385"/>
    </location>
</feature>
<dbReference type="SUPFAM" id="SSF51197">
    <property type="entry name" value="Clavaminate synthase-like"/>
    <property type="match status" value="1"/>
</dbReference>
<evidence type="ECO:0000256" key="2">
    <source>
        <dbReference type="ARBA" id="ARBA00022723"/>
    </source>
</evidence>
<evidence type="ECO:0000256" key="6">
    <source>
        <dbReference type="SAM" id="MobiDB-lite"/>
    </source>
</evidence>
<evidence type="ECO:0000313" key="9">
    <source>
        <dbReference type="EMBL" id="CAD7704556.1"/>
    </source>
</evidence>
<dbReference type="PROSITE" id="PS51184">
    <property type="entry name" value="JMJC"/>
    <property type="match status" value="1"/>
</dbReference>